<accession>A0A6I9SKT7</accession>
<dbReference type="InParanoid" id="A0A6I9SKT7"/>
<dbReference type="PANTHER" id="PTHR33240">
    <property type="entry name" value="OS08G0508500 PROTEIN"/>
    <property type="match status" value="1"/>
</dbReference>
<evidence type="ECO:0000256" key="1">
    <source>
        <dbReference type="SAM" id="MobiDB-lite"/>
    </source>
</evidence>
<gene>
    <name evidence="4" type="primary">LOC105155468</name>
</gene>
<feature type="region of interest" description="Disordered" evidence="1">
    <location>
        <begin position="440"/>
        <end position="460"/>
    </location>
</feature>
<feature type="compositionally biased region" description="Basic residues" evidence="1">
    <location>
        <begin position="168"/>
        <end position="179"/>
    </location>
</feature>
<name>A0A6I9SKT7_SESIN</name>
<keyword evidence="3" id="KW-1185">Reference proteome</keyword>
<evidence type="ECO:0000313" key="4">
    <source>
        <dbReference type="RefSeq" id="XP_011069645.1"/>
    </source>
</evidence>
<dbReference type="RefSeq" id="XP_011069645.1">
    <property type="nucleotide sequence ID" value="XM_011071343.1"/>
</dbReference>
<dbReference type="PANTHER" id="PTHR33240:SF15">
    <property type="entry name" value="GAG-PRO-LIKE PROTEIN"/>
    <property type="match status" value="1"/>
</dbReference>
<evidence type="ECO:0000313" key="3">
    <source>
        <dbReference type="Proteomes" id="UP000504604"/>
    </source>
</evidence>
<feature type="compositionally biased region" description="Basic and acidic residues" evidence="1">
    <location>
        <begin position="186"/>
        <end position="195"/>
    </location>
</feature>
<dbReference type="GeneID" id="105155468"/>
<feature type="compositionally biased region" description="Basic and acidic residues" evidence="1">
    <location>
        <begin position="442"/>
        <end position="460"/>
    </location>
</feature>
<feature type="region of interest" description="Disordered" evidence="1">
    <location>
        <begin position="221"/>
        <end position="270"/>
    </location>
</feature>
<feature type="compositionally biased region" description="Basic and acidic residues" evidence="1">
    <location>
        <begin position="143"/>
        <end position="167"/>
    </location>
</feature>
<dbReference type="Pfam" id="PF03732">
    <property type="entry name" value="Retrotrans_gag"/>
    <property type="match status" value="1"/>
</dbReference>
<feature type="compositionally biased region" description="Basic and acidic residues" evidence="1">
    <location>
        <begin position="221"/>
        <end position="241"/>
    </location>
</feature>
<proteinExistence type="predicted"/>
<evidence type="ECO:0000259" key="2">
    <source>
        <dbReference type="Pfam" id="PF03732"/>
    </source>
</evidence>
<dbReference type="Proteomes" id="UP000504604">
    <property type="component" value="Linkage group LG2"/>
</dbReference>
<feature type="region of interest" description="Disordered" evidence="1">
    <location>
        <begin position="141"/>
        <end position="195"/>
    </location>
</feature>
<dbReference type="KEGG" id="sind:105155468"/>
<dbReference type="Gene3D" id="2.40.70.10">
    <property type="entry name" value="Acid Proteases"/>
    <property type="match status" value="1"/>
</dbReference>
<dbReference type="OrthoDB" id="1751727at2759"/>
<dbReference type="AlphaFoldDB" id="A0A6I9SKT7"/>
<protein>
    <submittedName>
        <fullName evidence="4">Uncharacterized protein LOC105155468</fullName>
    </submittedName>
</protein>
<reference evidence="4" key="1">
    <citation type="submission" date="2025-08" db="UniProtKB">
        <authorList>
            <consortium name="RefSeq"/>
        </authorList>
    </citation>
    <scope>IDENTIFICATION</scope>
</reference>
<feature type="domain" description="Retrotransposon gag" evidence="2">
    <location>
        <begin position="13"/>
        <end position="104"/>
    </location>
</feature>
<dbReference type="InterPro" id="IPR021109">
    <property type="entry name" value="Peptidase_aspartic_dom_sf"/>
</dbReference>
<dbReference type="CDD" id="cd00303">
    <property type="entry name" value="retropepsin_like"/>
    <property type="match status" value="1"/>
</dbReference>
<sequence>MNLYGQTDPIKAKLFVTTLKGKAQEWFTSLGSGTIDSYEQLIHKFSFHFASKRKAKRSATHLFTIRQREDETLKTFMGRYNNEVLEVQDLRIDMMVSILIHGMQKGPFASALARDPPMGTEQLMEMAQKYIDEEEMNAMKDSYWSKDPARMRGERSREGKQRAEGDRKRKGPYVPRYHRYTPLTTTREKDRGHNTEDCYQLKDEIERLVRQGYFKHLIDRRAEARDHSRSRSRERLQRDEAGASGARDNAPTKGVIHTISGGPTSRDSARARKKYARESKWKHGELMMHVEKQENIVFGDEDLSSDMLDQNDPMVLIDNGSSVDIIFSDVLRKMDLGGVRLKPVRTPLVGFGGNEVIPEGVIELPMSLGEEPKRKTCMVPFLVVDSPFTYNVVLGRPRLNKFRAVVSTFHLKMKFPTPQGIGEVTCNQRTARQCYNLAVKQGESKKEKRKEEANRGEEAK</sequence>
<dbReference type="InterPro" id="IPR005162">
    <property type="entry name" value="Retrotrans_gag_dom"/>
</dbReference>
<organism evidence="3 4">
    <name type="scientific">Sesamum indicum</name>
    <name type="common">Oriental sesame</name>
    <name type="synonym">Sesamum orientale</name>
    <dbReference type="NCBI Taxonomy" id="4182"/>
    <lineage>
        <taxon>Eukaryota</taxon>
        <taxon>Viridiplantae</taxon>
        <taxon>Streptophyta</taxon>
        <taxon>Embryophyta</taxon>
        <taxon>Tracheophyta</taxon>
        <taxon>Spermatophyta</taxon>
        <taxon>Magnoliopsida</taxon>
        <taxon>eudicotyledons</taxon>
        <taxon>Gunneridae</taxon>
        <taxon>Pentapetalae</taxon>
        <taxon>asterids</taxon>
        <taxon>lamiids</taxon>
        <taxon>Lamiales</taxon>
        <taxon>Pedaliaceae</taxon>
        <taxon>Sesamum</taxon>
    </lineage>
</organism>